<evidence type="ECO:0000256" key="1">
    <source>
        <dbReference type="SAM" id="MobiDB-lite"/>
    </source>
</evidence>
<dbReference type="EMBL" id="JABTTQ020000010">
    <property type="protein sequence ID" value="KAK6148473.1"/>
    <property type="molecule type" value="Genomic_DNA"/>
</dbReference>
<comment type="caution">
    <text evidence="2">The sequence shown here is derived from an EMBL/GenBank/DDBJ whole genome shotgun (WGS) entry which is preliminary data.</text>
</comment>
<feature type="region of interest" description="Disordered" evidence="1">
    <location>
        <begin position="180"/>
        <end position="216"/>
    </location>
</feature>
<organism evidence="2 3">
    <name type="scientific">Rehmannia glutinosa</name>
    <name type="common">Chinese foxglove</name>
    <dbReference type="NCBI Taxonomy" id="99300"/>
    <lineage>
        <taxon>Eukaryota</taxon>
        <taxon>Viridiplantae</taxon>
        <taxon>Streptophyta</taxon>
        <taxon>Embryophyta</taxon>
        <taxon>Tracheophyta</taxon>
        <taxon>Spermatophyta</taxon>
        <taxon>Magnoliopsida</taxon>
        <taxon>eudicotyledons</taxon>
        <taxon>Gunneridae</taxon>
        <taxon>Pentapetalae</taxon>
        <taxon>asterids</taxon>
        <taxon>lamiids</taxon>
        <taxon>Lamiales</taxon>
        <taxon>Orobanchaceae</taxon>
        <taxon>Rehmannieae</taxon>
        <taxon>Rehmannia</taxon>
    </lineage>
</organism>
<evidence type="ECO:0000313" key="3">
    <source>
        <dbReference type="Proteomes" id="UP001318860"/>
    </source>
</evidence>
<dbReference type="Proteomes" id="UP001318860">
    <property type="component" value="Unassembled WGS sequence"/>
</dbReference>
<keyword evidence="3" id="KW-1185">Reference proteome</keyword>
<feature type="compositionally biased region" description="Low complexity" evidence="1">
    <location>
        <begin position="336"/>
        <end position="346"/>
    </location>
</feature>
<gene>
    <name evidence="2" type="ORF">DH2020_019385</name>
</gene>
<sequence length="354" mass="39145">MGLGVQGNENFYIMAYNTLKCLGDDKDIRSWCLKYVKIREMHIWVSRDFPRFLSLEESNKVLRDEGDSGEKLVEGDSGEKLDEGTVNVEELGDEVPVEGTVNVEGLGAEVLDKETVNVEGLGDEALDKGIVNVDGLSDEVLVEGTVNVDGLDVNVESLGDSDSYIESLLDSDYDMAGEISDEVDDDVLPSKARRREPDEPNTKQKKNNRGKQPMRLKRQQFSVTCRKCGVPGHNSTTCVKNGADQPVKKLRVRKKMEQRSRFGDTIEQGNASTATNVVLGGLQNVPPTEDDFLLDMEMNQIFDYLSQSTSGVSFQPQVNKVPGPSMFEQLQMSKGQPSTQQSQTTTRKQPDGPN</sequence>
<evidence type="ECO:0000313" key="2">
    <source>
        <dbReference type="EMBL" id="KAK6148473.1"/>
    </source>
</evidence>
<proteinExistence type="predicted"/>
<evidence type="ECO:0008006" key="4">
    <source>
        <dbReference type="Google" id="ProtNLM"/>
    </source>
</evidence>
<protein>
    <recommendedName>
        <fullName evidence="4">CCHC-type domain-containing protein</fullName>
    </recommendedName>
</protein>
<accession>A0ABR0WNK8</accession>
<feature type="compositionally biased region" description="Basic residues" evidence="1">
    <location>
        <begin position="203"/>
        <end position="216"/>
    </location>
</feature>
<name>A0ABR0WNK8_REHGL</name>
<feature type="region of interest" description="Disordered" evidence="1">
    <location>
        <begin position="315"/>
        <end position="354"/>
    </location>
</feature>
<reference evidence="2 3" key="1">
    <citation type="journal article" date="2021" name="Comput. Struct. Biotechnol. J.">
        <title>De novo genome assembly of the potent medicinal plant Rehmannia glutinosa using nanopore technology.</title>
        <authorList>
            <person name="Ma L."/>
            <person name="Dong C."/>
            <person name="Song C."/>
            <person name="Wang X."/>
            <person name="Zheng X."/>
            <person name="Niu Y."/>
            <person name="Chen S."/>
            <person name="Feng W."/>
        </authorList>
    </citation>
    <scope>NUCLEOTIDE SEQUENCE [LARGE SCALE GENOMIC DNA]</scope>
    <source>
        <strain evidence="2">DH-2019</strain>
    </source>
</reference>